<feature type="binding site" evidence="10">
    <location>
        <position position="56"/>
    </location>
    <ligand>
        <name>[4Fe-4S] cluster</name>
        <dbReference type="ChEBI" id="CHEBI:49883"/>
        <label>1</label>
    </ligand>
</feature>
<dbReference type="InterPro" id="IPR017896">
    <property type="entry name" value="4Fe4S_Fe-S-bd"/>
</dbReference>
<evidence type="ECO:0000259" key="11">
    <source>
        <dbReference type="PROSITE" id="PS51379"/>
    </source>
</evidence>
<dbReference type="AlphaFoldDB" id="A0A2P8DWW6"/>
<keyword evidence="1 10" id="KW-0813">Transport</keyword>
<dbReference type="InterPro" id="IPR007202">
    <property type="entry name" value="4Fe-4S_dom"/>
</dbReference>
<dbReference type="HAMAP" id="MF_00463">
    <property type="entry name" value="RsxB_RnfB"/>
    <property type="match status" value="1"/>
</dbReference>
<evidence type="ECO:0000256" key="1">
    <source>
        <dbReference type="ARBA" id="ARBA00022448"/>
    </source>
</evidence>
<comment type="function">
    <text evidence="10">Part of a membrane-bound complex that couples electron transfer with translocation of ions across the membrane.</text>
</comment>
<dbReference type="OrthoDB" id="9789936at2"/>
<evidence type="ECO:0000256" key="7">
    <source>
        <dbReference type="ARBA" id="ARBA00023004"/>
    </source>
</evidence>
<keyword evidence="6 10" id="KW-0249">Electron transport</keyword>
<dbReference type="Gene3D" id="3.30.70.20">
    <property type="match status" value="1"/>
</dbReference>
<feature type="region of interest" description="Hydrophobic" evidence="10">
    <location>
        <begin position="1"/>
        <end position="25"/>
    </location>
</feature>
<keyword evidence="5 10" id="KW-1278">Translocase</keyword>
<evidence type="ECO:0000313" key="13">
    <source>
        <dbReference type="EMBL" id="PSL01702.1"/>
    </source>
</evidence>
<dbReference type="InterPro" id="IPR050395">
    <property type="entry name" value="4Fe4S_Ferredoxin_RnfB"/>
</dbReference>
<comment type="subcellular location">
    <subcellularLocation>
        <location evidence="10">Cell membrane</location>
    </subcellularLocation>
</comment>
<keyword evidence="7 10" id="KW-0408">Iron</keyword>
<dbReference type="GO" id="GO:0051539">
    <property type="term" value="F:4 iron, 4 sulfur cluster binding"/>
    <property type="evidence" value="ECO:0007669"/>
    <property type="project" value="UniProtKB-UniRule"/>
</dbReference>
<keyword evidence="3 10" id="KW-0479">Metal-binding</keyword>
<gene>
    <name evidence="10" type="primary">rnfB</name>
    <name evidence="13" type="ORF">CLV48_11245</name>
</gene>
<evidence type="ECO:0000256" key="8">
    <source>
        <dbReference type="ARBA" id="ARBA00023014"/>
    </source>
</evidence>
<feature type="binding site" evidence="10">
    <location>
        <position position="176"/>
    </location>
    <ligand>
        <name>[4Fe-4S] cluster</name>
        <dbReference type="ChEBI" id="CHEBI:49883"/>
        <label>3</label>
    </ligand>
</feature>
<proteinExistence type="inferred from homology"/>
<evidence type="ECO:0000256" key="9">
    <source>
        <dbReference type="ARBA" id="ARBA00023136"/>
    </source>
</evidence>
<feature type="domain" description="4Fe-4S ferredoxin-type" evidence="11">
    <location>
        <begin position="161"/>
        <end position="190"/>
    </location>
</feature>
<feature type="binding site" evidence="10">
    <location>
        <position position="48"/>
    </location>
    <ligand>
        <name>[4Fe-4S] cluster</name>
        <dbReference type="ChEBI" id="CHEBI:49883"/>
        <label>1</label>
    </ligand>
</feature>
<dbReference type="GO" id="GO:0046872">
    <property type="term" value="F:metal ion binding"/>
    <property type="evidence" value="ECO:0007669"/>
    <property type="project" value="UniProtKB-KW"/>
</dbReference>
<dbReference type="PANTHER" id="PTHR43560:SF1">
    <property type="entry name" value="ION-TRANSLOCATING OXIDOREDUCTASE COMPLEX SUBUNIT B"/>
    <property type="match status" value="1"/>
</dbReference>
<dbReference type="NCBIfam" id="TIGR01944">
    <property type="entry name" value="rnfB"/>
    <property type="match status" value="1"/>
</dbReference>
<feature type="binding site" evidence="10">
    <location>
        <position position="170"/>
    </location>
    <ligand>
        <name>[4Fe-4S] cluster</name>
        <dbReference type="ChEBI" id="CHEBI:49883"/>
        <label>3</label>
    </ligand>
</feature>
<dbReference type="Pfam" id="PF12837">
    <property type="entry name" value="Fer4_6"/>
    <property type="match status" value="1"/>
</dbReference>
<dbReference type="InterPro" id="IPR010207">
    <property type="entry name" value="Elect_transpt_cplx_RnfB/RsxB"/>
</dbReference>
<evidence type="ECO:0000313" key="14">
    <source>
        <dbReference type="Proteomes" id="UP000240708"/>
    </source>
</evidence>
<dbReference type="PANTHER" id="PTHR43560">
    <property type="entry name" value="ION-TRANSLOCATING OXIDOREDUCTASE COMPLEX SUBUNIT B"/>
    <property type="match status" value="1"/>
</dbReference>
<dbReference type="GO" id="GO:0009055">
    <property type="term" value="F:electron transfer activity"/>
    <property type="evidence" value="ECO:0007669"/>
    <property type="project" value="InterPro"/>
</dbReference>
<keyword evidence="9 10" id="KW-0472">Membrane</keyword>
<dbReference type="EMBL" id="PYGF01000012">
    <property type="protein sequence ID" value="PSL01702.1"/>
    <property type="molecule type" value="Genomic_DNA"/>
</dbReference>
<keyword evidence="14" id="KW-1185">Reference proteome</keyword>
<comment type="subunit">
    <text evidence="10">The complex is composed of six subunits: RnfA, RnfB, RnfC, RnfD, RnfE and RnfG.</text>
</comment>
<dbReference type="GO" id="GO:0005886">
    <property type="term" value="C:plasma membrane"/>
    <property type="evidence" value="ECO:0007669"/>
    <property type="project" value="UniProtKB-SubCell"/>
</dbReference>
<accession>A0A2P8DWW6</accession>
<feature type="binding site" evidence="10">
    <location>
        <position position="136"/>
    </location>
    <ligand>
        <name>[4Fe-4S] cluster</name>
        <dbReference type="ChEBI" id="CHEBI:49883"/>
        <label>2</label>
    </ligand>
</feature>
<feature type="binding site" evidence="10">
    <location>
        <position position="146"/>
    </location>
    <ligand>
        <name>[4Fe-4S] cluster</name>
        <dbReference type="ChEBI" id="CHEBI:49883"/>
        <label>2</label>
    </ligand>
</feature>
<comment type="caution">
    <text evidence="13">The sequence shown here is derived from an EMBL/GenBank/DDBJ whole genome shotgun (WGS) entry which is preliminary data.</text>
</comment>
<dbReference type="GO" id="GO:0022900">
    <property type="term" value="P:electron transport chain"/>
    <property type="evidence" value="ECO:0007669"/>
    <property type="project" value="UniProtKB-UniRule"/>
</dbReference>
<name>A0A2P8DWW6_9BACT</name>
<sequence>MTILIALLTLGGLTLLLALMLTIANKKLYVYEDPRIDVVEGMLPHANCGACGYPGCRPFAEALVKGDMLPGKCTVSSEDGRNAIASYLGVDAGSEEKQVARLSCAGGLNVAINRAKYEGLGTCRAEALVSGGSKGCAWGCLGKGDCERVCDFDAISMNEFGLPVVDEAKCTACGDCVEVCPKDLFSLHPVSHRLWVACKSLEAGDAILDDCEVGCTACGKCAMDAPNLITMANNLPLIDYSKNHNTQVPIQRCPTGAIVWLENNGNVVKGVEAKKIIRKGKKMLGES</sequence>
<comment type="similarity">
    <text evidence="10">Belongs to the 4Fe4S bacterial-type ferredoxin family. RnfB subfamily.</text>
</comment>
<evidence type="ECO:0000256" key="4">
    <source>
        <dbReference type="ARBA" id="ARBA00022737"/>
    </source>
</evidence>
<feature type="binding site" evidence="10">
    <location>
        <position position="73"/>
    </location>
    <ligand>
        <name>[4Fe-4S] cluster</name>
        <dbReference type="ChEBI" id="CHEBI:49883"/>
        <label>1</label>
    </ligand>
</feature>
<keyword evidence="10" id="KW-1003">Cell membrane</keyword>
<dbReference type="RefSeq" id="WP_106568538.1">
    <property type="nucleotide sequence ID" value="NZ_JAUVYL010000022.1"/>
</dbReference>
<keyword evidence="2 10" id="KW-0004">4Fe-4S</keyword>
<feature type="binding site" evidence="10">
    <location>
        <position position="180"/>
    </location>
    <ligand>
        <name>[4Fe-4S] cluster</name>
        <dbReference type="ChEBI" id="CHEBI:49883"/>
        <label>2</label>
    </ligand>
</feature>
<feature type="binding site" evidence="10">
    <location>
        <position position="173"/>
    </location>
    <ligand>
        <name>[4Fe-4S] cluster</name>
        <dbReference type="ChEBI" id="CHEBI:49883"/>
        <label>3</label>
    </ligand>
</feature>
<dbReference type="InterPro" id="IPR017900">
    <property type="entry name" value="4Fe4S_Fe_S_CS"/>
</dbReference>
<dbReference type="SUPFAM" id="SSF54862">
    <property type="entry name" value="4Fe-4S ferredoxins"/>
    <property type="match status" value="2"/>
</dbReference>
<keyword evidence="4 10" id="KW-0677">Repeat</keyword>
<evidence type="ECO:0000256" key="10">
    <source>
        <dbReference type="HAMAP-Rule" id="MF_00463"/>
    </source>
</evidence>
<evidence type="ECO:0000256" key="2">
    <source>
        <dbReference type="ARBA" id="ARBA00022485"/>
    </source>
</evidence>
<comment type="caution">
    <text evidence="10">Lacks conserved residue(s) required for the propagation of feature annotation.</text>
</comment>
<dbReference type="PROSITE" id="PS51379">
    <property type="entry name" value="4FE4S_FER_2"/>
    <property type="match status" value="1"/>
</dbReference>
<dbReference type="Pfam" id="PF04060">
    <property type="entry name" value="FeS"/>
    <property type="match status" value="1"/>
</dbReference>
<organism evidence="13 14">
    <name type="scientific">Cecembia rubra</name>
    <dbReference type="NCBI Taxonomy" id="1485585"/>
    <lineage>
        <taxon>Bacteria</taxon>
        <taxon>Pseudomonadati</taxon>
        <taxon>Bacteroidota</taxon>
        <taxon>Cytophagia</taxon>
        <taxon>Cytophagales</taxon>
        <taxon>Cyclobacteriaceae</taxon>
        <taxon>Cecembia</taxon>
    </lineage>
</organism>
<evidence type="ECO:0000256" key="3">
    <source>
        <dbReference type="ARBA" id="ARBA00022723"/>
    </source>
</evidence>
<comment type="cofactor">
    <cofactor evidence="10">
        <name>[4Fe-4S] cluster</name>
        <dbReference type="ChEBI" id="CHEBI:49883"/>
    </cofactor>
    <text evidence="10">Binds 3 [4Fe-4S] clusters.</text>
</comment>
<reference evidence="13 14" key="1">
    <citation type="submission" date="2018-03" db="EMBL/GenBank/DDBJ databases">
        <title>Genomic Encyclopedia of Archaeal and Bacterial Type Strains, Phase II (KMG-II): from individual species to whole genera.</title>
        <authorList>
            <person name="Goeker M."/>
        </authorList>
    </citation>
    <scope>NUCLEOTIDE SEQUENCE [LARGE SCALE GENOMIC DNA]</scope>
    <source>
        <strain evidence="13 14">DSM 28057</strain>
    </source>
</reference>
<feature type="domain" description="4Fe-4S" evidence="12">
    <location>
        <begin position="31"/>
        <end position="90"/>
    </location>
</feature>
<feature type="binding site" evidence="10">
    <location>
        <position position="150"/>
    </location>
    <ligand>
        <name>[4Fe-4S] cluster</name>
        <dbReference type="ChEBI" id="CHEBI:49883"/>
        <label>3</label>
    </ligand>
</feature>
<dbReference type="PROSITE" id="PS00198">
    <property type="entry name" value="4FE4S_FER_1"/>
    <property type="match status" value="1"/>
</dbReference>
<dbReference type="Proteomes" id="UP000240708">
    <property type="component" value="Unassembled WGS sequence"/>
</dbReference>
<dbReference type="EC" id="7.-.-.-" evidence="10"/>
<evidence type="ECO:0000259" key="12">
    <source>
        <dbReference type="PROSITE" id="PS51656"/>
    </source>
</evidence>
<dbReference type="PROSITE" id="PS51656">
    <property type="entry name" value="4FE4S"/>
    <property type="match status" value="1"/>
</dbReference>
<keyword evidence="8 10" id="KW-0411">Iron-sulfur</keyword>
<feature type="binding site" evidence="10">
    <location>
        <position position="51"/>
    </location>
    <ligand>
        <name>[4Fe-4S] cluster</name>
        <dbReference type="ChEBI" id="CHEBI:49883"/>
        <label>1</label>
    </ligand>
</feature>
<protein>
    <recommendedName>
        <fullName evidence="10">Ion-translocating oxidoreductase complex subunit B</fullName>
        <ecNumber evidence="10">7.-.-.-</ecNumber>
    </recommendedName>
    <alternativeName>
        <fullName evidence="10">Rnf electron transport complex subunit B</fullName>
    </alternativeName>
</protein>
<evidence type="ECO:0000256" key="5">
    <source>
        <dbReference type="ARBA" id="ARBA00022967"/>
    </source>
</evidence>
<dbReference type="Gene3D" id="1.10.15.40">
    <property type="entry name" value="Electron transport complex subunit B, putative Fe-S cluster"/>
    <property type="match status" value="1"/>
</dbReference>
<feature type="binding site" evidence="10">
    <location>
        <position position="140"/>
    </location>
    <ligand>
        <name>[4Fe-4S] cluster</name>
        <dbReference type="ChEBI" id="CHEBI:49883"/>
        <label>2</label>
    </ligand>
</feature>
<evidence type="ECO:0000256" key="6">
    <source>
        <dbReference type="ARBA" id="ARBA00022982"/>
    </source>
</evidence>